<dbReference type="RefSeq" id="WP_225676148.1">
    <property type="nucleotide sequence ID" value="NZ_JAEDAH010000093.1"/>
</dbReference>
<feature type="active site" description="Proton acceptor" evidence="2">
    <location>
        <position position="158"/>
    </location>
</feature>
<dbReference type="PROSITE" id="PS51635">
    <property type="entry name" value="PNPLA"/>
    <property type="match status" value="1"/>
</dbReference>
<feature type="short sequence motif" description="GXSXG" evidence="2">
    <location>
        <begin position="37"/>
        <end position="41"/>
    </location>
</feature>
<evidence type="ECO:0000256" key="2">
    <source>
        <dbReference type="PROSITE-ProRule" id="PRU01161"/>
    </source>
</evidence>
<dbReference type="InterPro" id="IPR016035">
    <property type="entry name" value="Acyl_Trfase/lysoPLipase"/>
</dbReference>
<dbReference type="Gene3D" id="3.40.1090.10">
    <property type="entry name" value="Cytosolic phospholipase A2 catalytic domain"/>
    <property type="match status" value="1"/>
</dbReference>
<comment type="caution">
    <text evidence="4">The sequence shown here is derived from an EMBL/GenBank/DDBJ whole genome shotgun (WGS) entry which is preliminary data.</text>
</comment>
<reference evidence="4 5" key="1">
    <citation type="submission" date="2020-12" db="EMBL/GenBank/DDBJ databases">
        <title>Novel Thalassolituus-related marine hydrocarbonoclastic bacteria mediated algae-derived hydrocarbons mineralization in twilight zone of the northern South China Sea.</title>
        <authorList>
            <person name="Dong C."/>
        </authorList>
    </citation>
    <scope>NUCLEOTIDE SEQUENCE [LARGE SCALE GENOMIC DNA]</scope>
    <source>
        <strain evidence="4 5">IMCC1826</strain>
    </source>
</reference>
<keyword evidence="5" id="KW-1185">Reference proteome</keyword>
<dbReference type="Pfam" id="PF19890">
    <property type="entry name" value="DUF6363"/>
    <property type="match status" value="1"/>
</dbReference>
<feature type="domain" description="PNPLA" evidence="3">
    <location>
        <begin position="5"/>
        <end position="171"/>
    </location>
</feature>
<feature type="active site" description="Nucleophile" evidence="2">
    <location>
        <position position="39"/>
    </location>
</feature>
<dbReference type="InterPro" id="IPR037483">
    <property type="entry name" value="YjjU-like"/>
</dbReference>
<keyword evidence="2" id="KW-0378">Hydrolase</keyword>
<feature type="short sequence motif" description="DGA/G" evidence="2">
    <location>
        <begin position="158"/>
        <end position="160"/>
    </location>
</feature>
<gene>
    <name evidence="4" type="ORF">I9W95_14455</name>
</gene>
<dbReference type="Pfam" id="PF01734">
    <property type="entry name" value="Patatin"/>
    <property type="match status" value="1"/>
</dbReference>
<dbReference type="Proteomes" id="UP000714380">
    <property type="component" value="Unassembled WGS sequence"/>
</dbReference>
<accession>A0ABS7ZSS0</accession>
<evidence type="ECO:0000256" key="1">
    <source>
        <dbReference type="ARBA" id="ARBA00023098"/>
    </source>
</evidence>
<evidence type="ECO:0000313" key="5">
    <source>
        <dbReference type="Proteomes" id="UP000714380"/>
    </source>
</evidence>
<dbReference type="SUPFAM" id="SSF52151">
    <property type="entry name" value="FabD/lysophospholipase-like"/>
    <property type="match status" value="1"/>
</dbReference>
<dbReference type="CDD" id="cd07208">
    <property type="entry name" value="Pat_hypo_Ecoli_yjju_like"/>
    <property type="match status" value="1"/>
</dbReference>
<comment type="caution">
    <text evidence="2">Lacks conserved residue(s) required for the propagation of feature annotation.</text>
</comment>
<evidence type="ECO:0000313" key="4">
    <source>
        <dbReference type="EMBL" id="MCA6064811.1"/>
    </source>
</evidence>
<sequence>MSRALIVEGGAMRGIFSSGILDAFIAADYYPFEQYLGVSAGASNLVAYLGKQQGRNYRVYTDYCRRPQCISWSRFLRGGSLIDIEWLWDITERELPIGEKHIAQRREQLLITTTCATSGEAHYMTPEMDEIFQMLKASGTMPVAFRGNVMLRGRQWFDGGVSDSVPVEEAYRRGARDILILRSNPVGYRKKAYRISKLFPKLMPRYPKIAERLQRRHEDYNRSIEFIRNPPSDCRIHEICPPDEFPVGQFTRDLNKLNSAYEMGLAAGNEWLINAAS</sequence>
<evidence type="ECO:0000259" key="3">
    <source>
        <dbReference type="PROSITE" id="PS51635"/>
    </source>
</evidence>
<name>A0ABS7ZSS0_9GAMM</name>
<dbReference type="InterPro" id="IPR002641">
    <property type="entry name" value="PNPLA_dom"/>
</dbReference>
<organism evidence="4 5">
    <name type="scientific">Thalassolituus marinus</name>
    <dbReference type="NCBI Taxonomy" id="671053"/>
    <lineage>
        <taxon>Bacteria</taxon>
        <taxon>Pseudomonadati</taxon>
        <taxon>Pseudomonadota</taxon>
        <taxon>Gammaproteobacteria</taxon>
        <taxon>Oceanospirillales</taxon>
        <taxon>Oceanospirillaceae</taxon>
        <taxon>Thalassolituus</taxon>
    </lineage>
</organism>
<protein>
    <submittedName>
        <fullName evidence="4">Patatin family protein</fullName>
    </submittedName>
</protein>
<keyword evidence="1 2" id="KW-0443">Lipid metabolism</keyword>
<proteinExistence type="predicted"/>
<dbReference type="EMBL" id="JAEDAH010000093">
    <property type="protein sequence ID" value="MCA6064811.1"/>
    <property type="molecule type" value="Genomic_DNA"/>
</dbReference>
<dbReference type="InterPro" id="IPR045943">
    <property type="entry name" value="DUF6363"/>
</dbReference>
<keyword evidence="2" id="KW-0442">Lipid degradation</keyword>